<sequence length="125" mass="14465">LLLMMTINIARGRACFLAPSFVVFVMRNISSDPLPIIAHCFSGDDDLGNHTLYGNENFHWSFCLNAIPTTEFFCHVWWGSKTQQFVAFKQKAFLNKVVNAWIARDDGIYLSHYFSFQNSVKVYDW</sequence>
<keyword evidence="4 6" id="KW-0964">Secreted</keyword>
<protein>
    <recommendedName>
        <fullName evidence="6">S-protein homolog</fullName>
    </recommendedName>
</protein>
<dbReference type="InterPro" id="IPR010264">
    <property type="entry name" value="Self-incomp_S1"/>
</dbReference>
<evidence type="ECO:0000313" key="7">
    <source>
        <dbReference type="EMBL" id="EPS63597.1"/>
    </source>
</evidence>
<organism evidence="7 8">
    <name type="scientific">Genlisea aurea</name>
    <dbReference type="NCBI Taxonomy" id="192259"/>
    <lineage>
        <taxon>Eukaryota</taxon>
        <taxon>Viridiplantae</taxon>
        <taxon>Streptophyta</taxon>
        <taxon>Embryophyta</taxon>
        <taxon>Tracheophyta</taxon>
        <taxon>Spermatophyta</taxon>
        <taxon>Magnoliopsida</taxon>
        <taxon>eudicotyledons</taxon>
        <taxon>Gunneridae</taxon>
        <taxon>Pentapetalae</taxon>
        <taxon>asterids</taxon>
        <taxon>lamiids</taxon>
        <taxon>Lamiales</taxon>
        <taxon>Lentibulariaceae</taxon>
        <taxon>Genlisea</taxon>
    </lineage>
</organism>
<evidence type="ECO:0000256" key="1">
    <source>
        <dbReference type="ARBA" id="ARBA00004613"/>
    </source>
</evidence>
<keyword evidence="8" id="KW-1185">Reference proteome</keyword>
<evidence type="ECO:0000256" key="6">
    <source>
        <dbReference type="RuleBase" id="RU367044"/>
    </source>
</evidence>
<evidence type="ECO:0000256" key="2">
    <source>
        <dbReference type="ARBA" id="ARBA00005581"/>
    </source>
</evidence>
<evidence type="ECO:0000256" key="4">
    <source>
        <dbReference type="ARBA" id="ARBA00022525"/>
    </source>
</evidence>
<dbReference type="PANTHER" id="PTHR31232:SF155">
    <property type="entry name" value="PLANT SELF-INCOMPATIBILITY PROTEIN S1 FAMILY"/>
    <property type="match status" value="1"/>
</dbReference>
<dbReference type="OrthoDB" id="1848419at2759"/>
<accession>S8DUL0</accession>
<feature type="non-terminal residue" evidence="7">
    <location>
        <position position="1"/>
    </location>
</feature>
<gene>
    <name evidence="7" type="ORF">M569_11191</name>
</gene>
<dbReference type="EMBL" id="AUSU01005384">
    <property type="protein sequence ID" value="EPS63597.1"/>
    <property type="molecule type" value="Genomic_DNA"/>
</dbReference>
<evidence type="ECO:0000256" key="5">
    <source>
        <dbReference type="ARBA" id="ARBA00022729"/>
    </source>
</evidence>
<comment type="caution">
    <text evidence="7">The sequence shown here is derived from an EMBL/GenBank/DDBJ whole genome shotgun (WGS) entry which is preliminary data.</text>
</comment>
<name>S8DUL0_9LAMI</name>
<dbReference type="Pfam" id="PF05938">
    <property type="entry name" value="Self-incomp_S1"/>
    <property type="match status" value="1"/>
</dbReference>
<keyword evidence="3 6" id="KW-0713">Self-incompatibility</keyword>
<dbReference type="Proteomes" id="UP000015453">
    <property type="component" value="Unassembled WGS sequence"/>
</dbReference>
<evidence type="ECO:0000313" key="8">
    <source>
        <dbReference type="Proteomes" id="UP000015453"/>
    </source>
</evidence>
<comment type="subcellular location">
    <subcellularLocation>
        <location evidence="1 6">Secreted</location>
    </subcellularLocation>
</comment>
<evidence type="ECO:0000256" key="3">
    <source>
        <dbReference type="ARBA" id="ARBA00022471"/>
    </source>
</evidence>
<dbReference type="AlphaFoldDB" id="S8DUL0"/>
<feature type="non-terminal residue" evidence="7">
    <location>
        <position position="125"/>
    </location>
</feature>
<reference evidence="7 8" key="1">
    <citation type="journal article" date="2013" name="BMC Genomics">
        <title>The miniature genome of a carnivorous plant Genlisea aurea contains a low number of genes and short non-coding sequences.</title>
        <authorList>
            <person name="Leushkin E.V."/>
            <person name="Sutormin R.A."/>
            <person name="Nabieva E.R."/>
            <person name="Penin A.A."/>
            <person name="Kondrashov A.S."/>
            <person name="Logacheva M.D."/>
        </authorList>
    </citation>
    <scope>NUCLEOTIDE SEQUENCE [LARGE SCALE GENOMIC DNA]</scope>
</reference>
<keyword evidence="5" id="KW-0732">Signal</keyword>
<dbReference type="PANTHER" id="PTHR31232">
    <property type="match status" value="1"/>
</dbReference>
<dbReference type="GO" id="GO:0005576">
    <property type="term" value="C:extracellular region"/>
    <property type="evidence" value="ECO:0007669"/>
    <property type="project" value="UniProtKB-SubCell"/>
</dbReference>
<comment type="similarity">
    <text evidence="2 6">Belongs to the plant self-incompatibility (S1) protein family.</text>
</comment>
<dbReference type="GO" id="GO:0060320">
    <property type="term" value="P:rejection of self pollen"/>
    <property type="evidence" value="ECO:0007669"/>
    <property type="project" value="UniProtKB-KW"/>
</dbReference>
<proteinExistence type="inferred from homology"/>